<organism evidence="2 3">
    <name type="scientific">Halobacteroides halobius (strain ATCC 35273 / DSM 5150 / MD-1)</name>
    <dbReference type="NCBI Taxonomy" id="748449"/>
    <lineage>
        <taxon>Bacteria</taxon>
        <taxon>Bacillati</taxon>
        <taxon>Bacillota</taxon>
        <taxon>Clostridia</taxon>
        <taxon>Halanaerobiales</taxon>
        <taxon>Halobacteroidaceae</taxon>
        <taxon>Halobacteroides</taxon>
    </lineage>
</organism>
<dbReference type="EMBL" id="CP003359">
    <property type="protein sequence ID" value="AGB41865.1"/>
    <property type="molecule type" value="Genomic_DNA"/>
</dbReference>
<keyword evidence="3" id="KW-1185">Reference proteome</keyword>
<name>L0KBF4_HALHC</name>
<evidence type="ECO:0000313" key="3">
    <source>
        <dbReference type="Proteomes" id="UP000010880"/>
    </source>
</evidence>
<evidence type="ECO:0000313" key="2">
    <source>
        <dbReference type="EMBL" id="AGB41865.1"/>
    </source>
</evidence>
<sequence length="80" mass="9179">MDNKKSSKSFTLVLVLFALGLKNLSIIGELWVYMAAFMASLGIYLDFIQKQSKNILSFWKVLFVITCLIYIWLLGDIVIK</sequence>
<dbReference type="RefSeq" id="WP_015327581.1">
    <property type="nucleotide sequence ID" value="NC_019978.1"/>
</dbReference>
<dbReference type="HOGENOM" id="CLU_2584848_0_0_9"/>
<gene>
    <name evidence="2" type="ordered locus">Halha_1964</name>
</gene>
<dbReference type="AlphaFoldDB" id="L0KBF4"/>
<proteinExistence type="predicted"/>
<evidence type="ECO:0000256" key="1">
    <source>
        <dbReference type="SAM" id="Phobius"/>
    </source>
</evidence>
<keyword evidence="1" id="KW-0472">Membrane</keyword>
<reference evidence="3" key="1">
    <citation type="submission" date="2012-02" db="EMBL/GenBank/DDBJ databases">
        <title>The complete genome of Halobacteroides halobius DSM 5150.</title>
        <authorList>
            <person name="Lucas S."/>
            <person name="Copeland A."/>
            <person name="Lapidus A."/>
            <person name="Glavina del Rio T."/>
            <person name="Dalin E."/>
            <person name="Tice H."/>
            <person name="Bruce D."/>
            <person name="Goodwin L."/>
            <person name="Pitluck S."/>
            <person name="Peters L."/>
            <person name="Mikhailova N."/>
            <person name="Gu W."/>
            <person name="Kyrpides N."/>
            <person name="Mavromatis K."/>
            <person name="Ivanova N."/>
            <person name="Brettin T."/>
            <person name="Detter J.C."/>
            <person name="Han C."/>
            <person name="Larimer F."/>
            <person name="Land M."/>
            <person name="Hauser L."/>
            <person name="Markowitz V."/>
            <person name="Cheng J.-F."/>
            <person name="Hugenholtz P."/>
            <person name="Woyke T."/>
            <person name="Wu D."/>
            <person name="Tindall B."/>
            <person name="Pomrenke H."/>
            <person name="Brambilla E."/>
            <person name="Klenk H.-P."/>
            <person name="Eisen J.A."/>
        </authorList>
    </citation>
    <scope>NUCLEOTIDE SEQUENCE [LARGE SCALE GENOMIC DNA]</scope>
    <source>
        <strain evidence="3">ATCC 35273 / DSM 5150 / MD-1</strain>
    </source>
</reference>
<dbReference type="KEGG" id="hhl:Halha_1964"/>
<dbReference type="Proteomes" id="UP000010880">
    <property type="component" value="Chromosome"/>
</dbReference>
<protein>
    <submittedName>
        <fullName evidence="2">Uncharacterized protein</fullName>
    </submittedName>
</protein>
<keyword evidence="1" id="KW-1133">Transmembrane helix</keyword>
<feature type="transmembrane region" description="Helical" evidence="1">
    <location>
        <begin position="59"/>
        <end position="79"/>
    </location>
</feature>
<accession>L0KBF4</accession>
<keyword evidence="1" id="KW-0812">Transmembrane</keyword>